<proteinExistence type="predicted"/>
<protein>
    <submittedName>
        <fullName evidence="1">Uncharacterized protein</fullName>
    </submittedName>
</protein>
<gene>
    <name evidence="1" type="ORF">C7B82_04520</name>
</gene>
<dbReference type="RefSeq" id="WP_106255127.1">
    <property type="nucleotide sequence ID" value="NZ_CAWNSW010000083.1"/>
</dbReference>
<accession>A0A2T1EL41</accession>
<evidence type="ECO:0000313" key="2">
    <source>
        <dbReference type="Proteomes" id="UP000239576"/>
    </source>
</evidence>
<reference evidence="2" key="1">
    <citation type="submission" date="2018-02" db="EMBL/GenBank/DDBJ databases">
        <authorList>
            <person name="Moore K."/>
            <person name="Momper L."/>
        </authorList>
    </citation>
    <scope>NUCLEOTIDE SEQUENCE [LARGE SCALE GENOMIC DNA]</scope>
    <source>
        <strain evidence="2">ULC18</strain>
    </source>
</reference>
<comment type="caution">
    <text evidence="1">The sequence shown here is derived from an EMBL/GenBank/DDBJ whole genome shotgun (WGS) entry which is preliminary data.</text>
</comment>
<keyword evidence="2" id="KW-1185">Reference proteome</keyword>
<sequence>MDLLKAFTWSLHWFKVPPVSDLLLFQKIAANGTNVAERRLKRALVCAKAQQFSQAIALLEKIPPNSSVYLEARKNLLEYREAYHLQSQRWFERAVLQSSRNNFSEAIRLLRQIPPKASIYAQAQATLAEYQRTIEQIYLRGGSAGIR</sequence>
<organism evidence="1 2">
    <name type="scientific">Stenomitos frigidus ULC18</name>
    <dbReference type="NCBI Taxonomy" id="2107698"/>
    <lineage>
        <taxon>Bacteria</taxon>
        <taxon>Bacillati</taxon>
        <taxon>Cyanobacteriota</taxon>
        <taxon>Cyanophyceae</taxon>
        <taxon>Leptolyngbyales</taxon>
        <taxon>Leptolyngbyaceae</taxon>
        <taxon>Stenomitos</taxon>
    </lineage>
</organism>
<name>A0A2T1EL41_9CYAN</name>
<evidence type="ECO:0000313" key="1">
    <source>
        <dbReference type="EMBL" id="PSB33415.1"/>
    </source>
</evidence>
<dbReference type="AlphaFoldDB" id="A0A2T1EL41"/>
<dbReference type="EMBL" id="PVWK01000018">
    <property type="protein sequence ID" value="PSB33415.1"/>
    <property type="molecule type" value="Genomic_DNA"/>
</dbReference>
<dbReference type="Proteomes" id="UP000239576">
    <property type="component" value="Unassembled WGS sequence"/>
</dbReference>
<reference evidence="1 2" key="2">
    <citation type="submission" date="2018-03" db="EMBL/GenBank/DDBJ databases">
        <title>The ancient ancestry and fast evolution of plastids.</title>
        <authorList>
            <person name="Moore K.R."/>
            <person name="Magnabosco C."/>
            <person name="Momper L."/>
            <person name="Gold D.A."/>
            <person name="Bosak T."/>
            <person name="Fournier G.P."/>
        </authorList>
    </citation>
    <scope>NUCLEOTIDE SEQUENCE [LARGE SCALE GENOMIC DNA]</scope>
    <source>
        <strain evidence="1 2">ULC18</strain>
    </source>
</reference>